<evidence type="ECO:0000313" key="13">
    <source>
        <dbReference type="EMBL" id="JAT57113.1"/>
    </source>
</evidence>
<dbReference type="Pfam" id="PF18150">
    <property type="entry name" value="DUF5600"/>
    <property type="match status" value="1"/>
</dbReference>
<keyword evidence="7" id="KW-0106">Calcium</keyword>
<dbReference type="FunFam" id="3.40.50.300:FF:000147">
    <property type="entry name" value="EH domain-containing protein 1"/>
    <property type="match status" value="1"/>
</dbReference>
<dbReference type="Pfam" id="PF12763">
    <property type="entry name" value="EH"/>
    <property type="match status" value="1"/>
</dbReference>
<evidence type="ECO:0000256" key="8">
    <source>
        <dbReference type="ARBA" id="ARBA00023136"/>
    </source>
</evidence>
<evidence type="ECO:0000259" key="12">
    <source>
        <dbReference type="PROSITE" id="PS51718"/>
    </source>
</evidence>
<dbReference type="GO" id="GO:0005525">
    <property type="term" value="F:GTP binding"/>
    <property type="evidence" value="ECO:0007669"/>
    <property type="project" value="InterPro"/>
</dbReference>
<evidence type="ECO:0000256" key="5">
    <source>
        <dbReference type="ARBA" id="ARBA00022741"/>
    </source>
</evidence>
<evidence type="ECO:0000259" key="10">
    <source>
        <dbReference type="PROSITE" id="PS50031"/>
    </source>
</evidence>
<dbReference type="Pfam" id="PF16880">
    <property type="entry name" value="EHD_N"/>
    <property type="match status" value="1"/>
</dbReference>
<dbReference type="SUPFAM" id="SSF47473">
    <property type="entry name" value="EF-hand"/>
    <property type="match status" value="1"/>
</dbReference>
<reference evidence="13" key="1">
    <citation type="submission" date="2015-07" db="EMBL/GenBank/DDBJ databases">
        <title>Transcriptome Assembly of Anthurium amnicola.</title>
        <authorList>
            <person name="Suzuki J."/>
        </authorList>
    </citation>
    <scope>NUCLEOTIDE SEQUENCE</scope>
</reference>
<name>A0A1D1YR31_9ARAE</name>
<comment type="subcellular location">
    <subcellularLocation>
        <location evidence="1">Cell membrane</location>
        <topology evidence="1">Peripheral membrane protein</topology>
        <orientation evidence="1">Cytoplasmic side</orientation>
    </subcellularLocation>
    <subcellularLocation>
        <location evidence="2">Endosome membrane</location>
        <topology evidence="2">Peripheral membrane protein</topology>
    </subcellularLocation>
</comment>
<dbReference type="GO" id="GO:0016197">
    <property type="term" value="P:endosomal transport"/>
    <property type="evidence" value="ECO:0007669"/>
    <property type="project" value="TreeGrafter"/>
</dbReference>
<dbReference type="PROSITE" id="PS50031">
    <property type="entry name" value="EH"/>
    <property type="match status" value="1"/>
</dbReference>
<dbReference type="GO" id="GO:0005886">
    <property type="term" value="C:plasma membrane"/>
    <property type="evidence" value="ECO:0007669"/>
    <property type="project" value="UniProtKB-SubCell"/>
</dbReference>
<organism evidence="13">
    <name type="scientific">Anthurium amnicola</name>
    <dbReference type="NCBI Taxonomy" id="1678845"/>
    <lineage>
        <taxon>Eukaryota</taxon>
        <taxon>Viridiplantae</taxon>
        <taxon>Streptophyta</taxon>
        <taxon>Embryophyta</taxon>
        <taxon>Tracheophyta</taxon>
        <taxon>Spermatophyta</taxon>
        <taxon>Magnoliopsida</taxon>
        <taxon>Liliopsida</taxon>
        <taxon>Araceae</taxon>
        <taxon>Pothoideae</taxon>
        <taxon>Potheae</taxon>
        <taxon>Anthurium</taxon>
    </lineage>
</organism>
<keyword evidence="5" id="KW-0547">Nucleotide-binding</keyword>
<gene>
    <name evidence="13" type="primary">EHD1_1</name>
    <name evidence="13" type="ORF">g.46876</name>
</gene>
<dbReference type="SMART" id="SM00027">
    <property type="entry name" value="EH"/>
    <property type="match status" value="1"/>
</dbReference>
<evidence type="ECO:0000256" key="6">
    <source>
        <dbReference type="ARBA" id="ARBA00022753"/>
    </source>
</evidence>
<dbReference type="CDD" id="cd09913">
    <property type="entry name" value="EHD"/>
    <property type="match status" value="1"/>
</dbReference>
<dbReference type="GO" id="GO:0051260">
    <property type="term" value="P:protein homooligomerization"/>
    <property type="evidence" value="ECO:0007669"/>
    <property type="project" value="UniProtKB-ARBA"/>
</dbReference>
<keyword evidence="6" id="KW-0967">Endosome</keyword>
<dbReference type="EMBL" id="GDJX01010823">
    <property type="protein sequence ID" value="JAT57113.1"/>
    <property type="molecule type" value="Transcribed_RNA"/>
</dbReference>
<keyword evidence="8" id="KW-0472">Membrane</keyword>
<dbReference type="InterPro" id="IPR002048">
    <property type="entry name" value="EF_hand_dom"/>
</dbReference>
<proteinExistence type="predicted"/>
<dbReference type="Gene3D" id="1.10.268.20">
    <property type="match status" value="1"/>
</dbReference>
<dbReference type="InterPro" id="IPR031692">
    <property type="entry name" value="EHD_N"/>
</dbReference>
<dbReference type="GO" id="GO:0005509">
    <property type="term" value="F:calcium ion binding"/>
    <property type="evidence" value="ECO:0007669"/>
    <property type="project" value="InterPro"/>
</dbReference>
<keyword evidence="3" id="KW-1003">Cell membrane</keyword>
<accession>A0A1D1YR31</accession>
<feature type="region of interest" description="Disordered" evidence="9">
    <location>
        <begin position="117"/>
        <end position="139"/>
    </location>
</feature>
<evidence type="ECO:0000256" key="9">
    <source>
        <dbReference type="SAM" id="MobiDB-lite"/>
    </source>
</evidence>
<dbReference type="InterPro" id="IPR011992">
    <property type="entry name" value="EF-hand-dom_pair"/>
</dbReference>
<sequence>MEILAAPISSCSRGHQQIYQDWFSYADSDGDGRITGTDAIKFFAMSKLPRPELKQVWAIADSKRQGFLGFREFVTAMQLVALAQAGHEITQEVLSSEADLENLKPPVMDGLDALLAKNKPSPKKREPDLDVTPQPQPQTVQWFSSKSSKKVPLSSVTSIVDGLKRLYIEKLKPLEVTYRFTDFVSPLLTNSDFDAKPMVMLLGQYSTGKTTFIKHLLRASYPGAHIGPEPTTDRFVVVMSGPDERSIPGNTIAVQADMPYSGLTTFGTAFLSKFECSQMPHPLLEHITFVDTPGVLSGEKQRTQRSYDFTGVTSWFAAKCDLILLLFDPHKLDISDEFKRVIGSLRGHDDKIRVVLNKADQVDTQQLMRVYGALMWSLGKVLNTPEVNRVYIGSFNDKPVNETAVGPIGKELFEREQDDLLSDLKDIPKKACDRRINEFVKRARAAKIHAYIISHLKKEMPAMMGKAKTQQRLIDNLENEFAKVQREFHLPAGDFPNVEHFKEVLCGYSIDKFEKLKPKMIQAVDDMLGYDIPELLRSFRNPYE</sequence>
<dbReference type="PROSITE" id="PS50222">
    <property type="entry name" value="EF_HAND_2"/>
    <property type="match status" value="1"/>
</dbReference>
<dbReference type="Gene3D" id="1.10.238.10">
    <property type="entry name" value="EF-hand"/>
    <property type="match status" value="1"/>
</dbReference>
<dbReference type="SMART" id="SM00054">
    <property type="entry name" value="EFh"/>
    <property type="match status" value="2"/>
</dbReference>
<dbReference type="SUPFAM" id="SSF52540">
    <property type="entry name" value="P-loop containing nucleoside triphosphate hydrolases"/>
    <property type="match status" value="1"/>
</dbReference>
<dbReference type="PANTHER" id="PTHR11216:SF31">
    <property type="entry name" value="AT21416P"/>
    <property type="match status" value="1"/>
</dbReference>
<evidence type="ECO:0000256" key="4">
    <source>
        <dbReference type="ARBA" id="ARBA00022723"/>
    </source>
</evidence>
<evidence type="ECO:0000256" key="2">
    <source>
        <dbReference type="ARBA" id="ARBA00004481"/>
    </source>
</evidence>
<evidence type="ECO:0000256" key="7">
    <source>
        <dbReference type="ARBA" id="ARBA00022837"/>
    </source>
</evidence>
<dbReference type="InterPro" id="IPR027417">
    <property type="entry name" value="P-loop_NTPase"/>
</dbReference>
<dbReference type="InterPro" id="IPR045063">
    <property type="entry name" value="Dynamin_N"/>
</dbReference>
<keyword evidence="4" id="KW-0479">Metal-binding</keyword>
<dbReference type="GO" id="GO:0010008">
    <property type="term" value="C:endosome membrane"/>
    <property type="evidence" value="ECO:0007669"/>
    <property type="project" value="UniProtKB-SubCell"/>
</dbReference>
<dbReference type="InterPro" id="IPR040990">
    <property type="entry name" value="DUF5600"/>
</dbReference>
<feature type="domain" description="EF-hand" evidence="11">
    <location>
        <begin position="48"/>
        <end position="83"/>
    </location>
</feature>
<dbReference type="PROSITE" id="PS51718">
    <property type="entry name" value="G_DYNAMIN_2"/>
    <property type="match status" value="1"/>
</dbReference>
<protein>
    <submittedName>
        <fullName evidence="13">EH domain-containing protein 1</fullName>
    </submittedName>
</protein>
<dbReference type="AlphaFoldDB" id="A0A1D1YR31"/>
<dbReference type="CDD" id="cd00052">
    <property type="entry name" value="EH"/>
    <property type="match status" value="1"/>
</dbReference>
<evidence type="ECO:0000259" key="11">
    <source>
        <dbReference type="PROSITE" id="PS50222"/>
    </source>
</evidence>
<feature type="domain" description="EH" evidence="10">
    <location>
        <begin position="15"/>
        <end position="93"/>
    </location>
</feature>
<evidence type="ECO:0000256" key="1">
    <source>
        <dbReference type="ARBA" id="ARBA00004413"/>
    </source>
</evidence>
<evidence type="ECO:0000256" key="3">
    <source>
        <dbReference type="ARBA" id="ARBA00022475"/>
    </source>
</evidence>
<dbReference type="Pfam" id="PF00350">
    <property type="entry name" value="Dynamin_N"/>
    <property type="match status" value="1"/>
</dbReference>
<dbReference type="InterPro" id="IPR030381">
    <property type="entry name" value="G_DYNAMIN_dom"/>
</dbReference>
<dbReference type="InterPro" id="IPR000261">
    <property type="entry name" value="EH_dom"/>
</dbReference>
<dbReference type="GO" id="GO:0006897">
    <property type="term" value="P:endocytosis"/>
    <property type="evidence" value="ECO:0007669"/>
    <property type="project" value="TreeGrafter"/>
</dbReference>
<dbReference type="PANTHER" id="PTHR11216">
    <property type="entry name" value="EH DOMAIN"/>
    <property type="match status" value="1"/>
</dbReference>
<dbReference type="Gene3D" id="3.40.50.300">
    <property type="entry name" value="P-loop containing nucleotide triphosphate hydrolases"/>
    <property type="match status" value="1"/>
</dbReference>
<feature type="domain" description="Dynamin-type G" evidence="12">
    <location>
        <begin position="193"/>
        <end position="429"/>
    </location>
</feature>